<name>A0A6A6XZI5_9PEZI</name>
<dbReference type="Proteomes" id="UP000504636">
    <property type="component" value="Unplaced"/>
</dbReference>
<dbReference type="InterPro" id="IPR000182">
    <property type="entry name" value="GNAT_dom"/>
</dbReference>
<protein>
    <recommendedName>
        <fullName evidence="1">N-acetyltransferase domain-containing protein</fullName>
    </recommendedName>
</protein>
<organism evidence="2">
    <name type="scientific">Mytilinidion resinicola</name>
    <dbReference type="NCBI Taxonomy" id="574789"/>
    <lineage>
        <taxon>Eukaryota</taxon>
        <taxon>Fungi</taxon>
        <taxon>Dikarya</taxon>
        <taxon>Ascomycota</taxon>
        <taxon>Pezizomycotina</taxon>
        <taxon>Dothideomycetes</taxon>
        <taxon>Pleosporomycetidae</taxon>
        <taxon>Mytilinidiales</taxon>
        <taxon>Mytilinidiaceae</taxon>
        <taxon>Mytilinidion</taxon>
    </lineage>
</organism>
<dbReference type="GeneID" id="54462384"/>
<keyword evidence="3" id="KW-1185">Reference proteome</keyword>
<proteinExistence type="predicted"/>
<gene>
    <name evidence="2 4" type="ORF">BDZ99DRAFT_469413</name>
</gene>
<dbReference type="AlphaFoldDB" id="A0A6A6XZI5"/>
<evidence type="ECO:0000313" key="2">
    <source>
        <dbReference type="EMBL" id="KAF2801673.1"/>
    </source>
</evidence>
<dbReference type="OrthoDB" id="4738875at2759"/>
<dbReference type="InterPro" id="IPR052523">
    <property type="entry name" value="Trichothecene_AcTrans"/>
</dbReference>
<dbReference type="GO" id="GO:0016747">
    <property type="term" value="F:acyltransferase activity, transferring groups other than amino-acyl groups"/>
    <property type="evidence" value="ECO:0007669"/>
    <property type="project" value="InterPro"/>
</dbReference>
<dbReference type="Gene3D" id="3.40.630.30">
    <property type="match status" value="1"/>
</dbReference>
<evidence type="ECO:0000313" key="3">
    <source>
        <dbReference type="Proteomes" id="UP000504636"/>
    </source>
</evidence>
<accession>A0A6A6XZI5</accession>
<dbReference type="EMBL" id="MU003728">
    <property type="protein sequence ID" value="KAF2801673.1"/>
    <property type="molecule type" value="Genomic_DNA"/>
</dbReference>
<reference evidence="2 4" key="1">
    <citation type="journal article" date="2020" name="Stud. Mycol.">
        <title>101 Dothideomycetes genomes: a test case for predicting lifestyles and emergence of pathogens.</title>
        <authorList>
            <person name="Haridas S."/>
            <person name="Albert R."/>
            <person name="Binder M."/>
            <person name="Bloem J."/>
            <person name="Labutti K."/>
            <person name="Salamov A."/>
            <person name="Andreopoulos B."/>
            <person name="Baker S."/>
            <person name="Barry K."/>
            <person name="Bills G."/>
            <person name="Bluhm B."/>
            <person name="Cannon C."/>
            <person name="Castanera R."/>
            <person name="Culley D."/>
            <person name="Daum C."/>
            <person name="Ezra D."/>
            <person name="Gonzalez J."/>
            <person name="Henrissat B."/>
            <person name="Kuo A."/>
            <person name="Liang C."/>
            <person name="Lipzen A."/>
            <person name="Lutzoni F."/>
            <person name="Magnuson J."/>
            <person name="Mondo S."/>
            <person name="Nolan M."/>
            <person name="Ohm R."/>
            <person name="Pangilinan J."/>
            <person name="Park H.-J."/>
            <person name="Ramirez L."/>
            <person name="Alfaro M."/>
            <person name="Sun H."/>
            <person name="Tritt A."/>
            <person name="Yoshinaga Y."/>
            <person name="Zwiers L.-H."/>
            <person name="Turgeon B."/>
            <person name="Goodwin S."/>
            <person name="Spatafora J."/>
            <person name="Crous P."/>
            <person name="Grigoriev I."/>
        </authorList>
    </citation>
    <scope>NUCLEOTIDE SEQUENCE</scope>
    <source>
        <strain evidence="2 4">CBS 304.34</strain>
    </source>
</reference>
<feature type="domain" description="N-acetyltransferase" evidence="1">
    <location>
        <begin position="1"/>
        <end position="84"/>
    </location>
</feature>
<dbReference type="PANTHER" id="PTHR42791:SF1">
    <property type="entry name" value="N-ACETYLTRANSFERASE DOMAIN-CONTAINING PROTEIN"/>
    <property type="match status" value="1"/>
</dbReference>
<evidence type="ECO:0000313" key="4">
    <source>
        <dbReference type="RefSeq" id="XP_033568637.1"/>
    </source>
</evidence>
<sequence length="85" mass="9695">MITARHGTFVHPDFQRRGLGTRLCRHCNEISNKHGAAMYVNARPASLKMFQDVGFEVVGELRLDMSKYGLDEDVSHVLKREPQPQ</sequence>
<dbReference type="InterPro" id="IPR016181">
    <property type="entry name" value="Acyl_CoA_acyltransferase"/>
</dbReference>
<evidence type="ECO:0000259" key="1">
    <source>
        <dbReference type="PROSITE" id="PS51186"/>
    </source>
</evidence>
<dbReference type="PROSITE" id="PS51186">
    <property type="entry name" value="GNAT"/>
    <property type="match status" value="1"/>
</dbReference>
<dbReference type="Pfam" id="PF13673">
    <property type="entry name" value="Acetyltransf_10"/>
    <property type="match status" value="1"/>
</dbReference>
<dbReference type="RefSeq" id="XP_033568637.1">
    <property type="nucleotide sequence ID" value="XM_033721491.1"/>
</dbReference>
<reference evidence="4" key="2">
    <citation type="submission" date="2020-04" db="EMBL/GenBank/DDBJ databases">
        <authorList>
            <consortium name="NCBI Genome Project"/>
        </authorList>
    </citation>
    <scope>NUCLEOTIDE SEQUENCE</scope>
    <source>
        <strain evidence="4">CBS 304.34</strain>
    </source>
</reference>
<dbReference type="PANTHER" id="PTHR42791">
    <property type="entry name" value="GNAT FAMILY ACETYLTRANSFERASE"/>
    <property type="match status" value="1"/>
</dbReference>
<dbReference type="CDD" id="cd04301">
    <property type="entry name" value="NAT_SF"/>
    <property type="match status" value="1"/>
</dbReference>
<dbReference type="SUPFAM" id="SSF55729">
    <property type="entry name" value="Acyl-CoA N-acyltransferases (Nat)"/>
    <property type="match status" value="1"/>
</dbReference>
<reference evidence="4" key="3">
    <citation type="submission" date="2025-04" db="UniProtKB">
        <authorList>
            <consortium name="RefSeq"/>
        </authorList>
    </citation>
    <scope>IDENTIFICATION</scope>
    <source>
        <strain evidence="4">CBS 304.34</strain>
    </source>
</reference>